<organism evidence="2 3">
    <name type="scientific">Stackebrandtia nassauensis (strain DSM 44728 / CIP 108903 / NRRL B-16338 / NBRC 102104 / LLR-40K-21)</name>
    <dbReference type="NCBI Taxonomy" id="446470"/>
    <lineage>
        <taxon>Bacteria</taxon>
        <taxon>Bacillati</taxon>
        <taxon>Actinomycetota</taxon>
        <taxon>Actinomycetes</taxon>
        <taxon>Glycomycetales</taxon>
        <taxon>Glycomycetaceae</taxon>
        <taxon>Stackebrandtia</taxon>
    </lineage>
</organism>
<feature type="compositionally biased region" description="Polar residues" evidence="1">
    <location>
        <begin position="72"/>
        <end position="87"/>
    </location>
</feature>
<dbReference type="KEGG" id="sna:Snas_0070"/>
<evidence type="ECO:0000256" key="1">
    <source>
        <dbReference type="SAM" id="MobiDB-lite"/>
    </source>
</evidence>
<dbReference type="AlphaFoldDB" id="D3Q0C8"/>
<name>D3Q0C8_STANL</name>
<dbReference type="STRING" id="446470.Snas_0070"/>
<keyword evidence="3" id="KW-1185">Reference proteome</keyword>
<protein>
    <submittedName>
        <fullName evidence="2">Uncharacterized protein</fullName>
    </submittedName>
</protein>
<evidence type="ECO:0000313" key="2">
    <source>
        <dbReference type="EMBL" id="ADD39792.1"/>
    </source>
</evidence>
<dbReference type="HOGENOM" id="CLU_969464_0_0_11"/>
<accession>D3Q0C8</accession>
<proteinExistence type="predicted"/>
<evidence type="ECO:0000313" key="3">
    <source>
        <dbReference type="Proteomes" id="UP000000844"/>
    </source>
</evidence>
<sequence>MTNMTGAIHEAVDAIGTAIIYAESRKGSWVFEQQEWLDFVRELSPLMHHQYGRLANCDPSPAKAASKRIESGKTSLAKNANPNGSLESQTKRIKKLCETWRSDGGYAFHSHIGKMEFALLHQQEMAAVLSSLMELHSSHVLATQEDLLNIANLTIDSLERHGYDIQQKERQKLGAILDTLVSVASGGIVGSLGSGAAKAVGEAVSGIKGSSAVSAAMQLPTDDTMLIIKTMKRKVDQLIEQTTAQQSQIRVALTSVFEAYVDKPIMLPPEVATGTLSDQDWRYATRR</sequence>
<dbReference type="RefSeq" id="WP_013015363.1">
    <property type="nucleotide sequence ID" value="NC_013947.1"/>
</dbReference>
<gene>
    <name evidence="2" type="ordered locus">Snas_0070</name>
</gene>
<dbReference type="EMBL" id="CP001778">
    <property type="protein sequence ID" value="ADD39792.1"/>
    <property type="molecule type" value="Genomic_DNA"/>
</dbReference>
<dbReference type="Proteomes" id="UP000000844">
    <property type="component" value="Chromosome"/>
</dbReference>
<feature type="region of interest" description="Disordered" evidence="1">
    <location>
        <begin position="62"/>
        <end position="87"/>
    </location>
</feature>
<reference evidence="2 3" key="1">
    <citation type="journal article" date="2009" name="Stand. Genomic Sci.">
        <title>Complete genome sequence of Stackebrandtia nassauensis type strain (LLR-40K-21).</title>
        <authorList>
            <person name="Munk C."/>
            <person name="Lapidus A."/>
            <person name="Copeland A."/>
            <person name="Jando M."/>
            <person name="Mayilraj S."/>
            <person name="Glavina Del Rio T."/>
            <person name="Nolan M."/>
            <person name="Chen F."/>
            <person name="Lucas S."/>
            <person name="Tice H."/>
            <person name="Cheng J.F."/>
            <person name="Han C."/>
            <person name="Detter J.C."/>
            <person name="Bruce D."/>
            <person name="Goodwin L."/>
            <person name="Chain P."/>
            <person name="Pitluck S."/>
            <person name="Goker M."/>
            <person name="Ovchinikova G."/>
            <person name="Pati A."/>
            <person name="Ivanova N."/>
            <person name="Mavromatis K."/>
            <person name="Chen A."/>
            <person name="Palaniappan K."/>
            <person name="Land M."/>
            <person name="Hauser L."/>
            <person name="Chang Y.J."/>
            <person name="Jeffries C.D."/>
            <person name="Bristow J."/>
            <person name="Eisen J.A."/>
            <person name="Markowitz V."/>
            <person name="Hugenholtz P."/>
            <person name="Kyrpides N.C."/>
            <person name="Klenk H.P."/>
        </authorList>
    </citation>
    <scope>NUCLEOTIDE SEQUENCE [LARGE SCALE GENOMIC DNA]</scope>
    <source>
        <strain evidence="3">DSM 44728 / CIP 108903 / NRRL B-16338 / NBRC 102104 / LLR-40K-21</strain>
    </source>
</reference>